<evidence type="ECO:0000313" key="1">
    <source>
        <dbReference type="EMBL" id="CAG6715061.1"/>
    </source>
</evidence>
<accession>A0A8D8V4G8</accession>
<name>A0A8D8V4G8_9HEMI</name>
<sequence length="193" mass="23292">MMITMYYFENTQGSRVVSFFGYFSIPPSTNTNFDKICFLCSIFFPQFTTLIGRQDFFFKAVKFKISYNLIFNVPEKYRVQLQKYPYRVQNFAKRARVRFQLREYLLFFKGKAKLAGTLLVLYKKSFCLNKEHFVGFLFVEIRMKRRQEKKPLRKRRQSPFLKVITLLYPLSLQAKSLQQFTELSEEEEEEEDE</sequence>
<organism evidence="1">
    <name type="scientific">Cacopsylla melanoneura</name>
    <dbReference type="NCBI Taxonomy" id="428564"/>
    <lineage>
        <taxon>Eukaryota</taxon>
        <taxon>Metazoa</taxon>
        <taxon>Ecdysozoa</taxon>
        <taxon>Arthropoda</taxon>
        <taxon>Hexapoda</taxon>
        <taxon>Insecta</taxon>
        <taxon>Pterygota</taxon>
        <taxon>Neoptera</taxon>
        <taxon>Paraneoptera</taxon>
        <taxon>Hemiptera</taxon>
        <taxon>Sternorrhyncha</taxon>
        <taxon>Psylloidea</taxon>
        <taxon>Psyllidae</taxon>
        <taxon>Psyllinae</taxon>
        <taxon>Cacopsylla</taxon>
    </lineage>
</organism>
<protein>
    <submittedName>
        <fullName evidence="1">Uncharacterized protein</fullName>
    </submittedName>
</protein>
<reference evidence="1" key="1">
    <citation type="submission" date="2021-05" db="EMBL/GenBank/DDBJ databases">
        <authorList>
            <person name="Alioto T."/>
            <person name="Alioto T."/>
            <person name="Gomez Garrido J."/>
        </authorList>
    </citation>
    <scope>NUCLEOTIDE SEQUENCE</scope>
</reference>
<dbReference type="EMBL" id="HBUF01352620">
    <property type="protein sequence ID" value="CAG6715057.1"/>
    <property type="molecule type" value="Transcribed_RNA"/>
</dbReference>
<dbReference type="AlphaFoldDB" id="A0A8D8V4G8"/>
<proteinExistence type="predicted"/>
<dbReference type="EMBL" id="HBUF01352622">
    <property type="protein sequence ID" value="CAG6715061.1"/>
    <property type="molecule type" value="Transcribed_RNA"/>
</dbReference>